<dbReference type="Pfam" id="PF12460">
    <property type="entry name" value="MMS19_C"/>
    <property type="match status" value="1"/>
</dbReference>
<protein>
    <recommendedName>
        <fullName evidence="5">MMS19 nucleotide excision repair protein</fullName>
    </recommendedName>
</protein>
<dbReference type="InterPro" id="IPR024687">
    <property type="entry name" value="MMS19_C"/>
</dbReference>
<name>A0AAW1NEB7_POPJA</name>
<evidence type="ECO:0000313" key="9">
    <source>
        <dbReference type="Proteomes" id="UP001458880"/>
    </source>
</evidence>
<dbReference type="GO" id="GO:0006281">
    <property type="term" value="P:DNA repair"/>
    <property type="evidence" value="ECO:0007669"/>
    <property type="project" value="UniProtKB-UniRule"/>
</dbReference>
<comment type="caution">
    <text evidence="8">The sequence shown here is derived from an EMBL/GenBank/DDBJ whole genome shotgun (WGS) entry which is preliminary data.</text>
</comment>
<sequence>MDETQVKITDVTNLTTDDPKFAEACSSLANSIQSEKYAITQLVQDLGPLLTNTTIADREKGTLILSLVLTHLPNNILNSTQLNFICNFYSERLNDHHQVVPAVLRGLIPIVRSENISQGLSTQLLTALFQYVPCQQQQQPDRYNIYQFIKTLLDKRKDEMKAMGLDLVYGVISAIDSERDPRNLLFLFNWLPNFVKIIELDFRPSAQDEHTITRENLADALCPCLCALPSFADLCIPLAIEKLESELYIAKLDSLNLLINGCINFPVETYKQHSSVLWSVIQKEVFTCKDRDLERRCLETLTCLFRKLSTDCSYSKQLTKDVIDTLKGNLRPDAILYIPSAKIIKSISQASSETADLIFKEISPLLINMYNITTTPSHKSIILQQLVDLTITYLTLNPGISIDDTENAKVVPSICLKAIIDAETQIRMTGITSFSHLALFISTATRRYFYDNLSALIVLKQESIVREAIISALKIYAASYYEEIQSILQNIQTNNGLESLELYLNAVGSVVGVPQLMSFSLSILVKNVFGTLDTAVVAAKILNHKLEENESIISKHLIENESIVGRIVDYFLQNINHFNIDIHCVFLESIAKILMITLRYAEETTQEALVIQQLEKIKFIKSNDLHIIILYGLLSSLRPNTNVSININEIVNLTVETSASDISNFGSELLGNIINKTVDENTLNERLNNIEMKTDIGLQHNKIKNAIKVISFTAKALAIRANSHTFKWVNKLINLSSEYLTAAKAFQIMFDDANDCLYTKNYCKKTLLYKQKFFTEVCDYLVSNYDDSKKHYLLILGHLIQNVPQNILRIELKKIIRLVLLCLSYCEESDVLFAVLTAVNVIIEDKEQLAEDFIQEFLKYYLKLATSEKSMKIRISALRGIQTYSTYPLYKLLPLKQDVLMTLSKCLDDKKRLVRKEAVEARSKWFLIDAPI</sequence>
<dbReference type="EMBL" id="JASPKY010000004">
    <property type="protein sequence ID" value="KAK9754974.1"/>
    <property type="molecule type" value="Genomic_DNA"/>
</dbReference>
<dbReference type="GO" id="GO:0097361">
    <property type="term" value="C:cytosolic [4Fe-4S] assembly targeting complex"/>
    <property type="evidence" value="ECO:0007669"/>
    <property type="project" value="UniProtKB-UniRule"/>
</dbReference>
<dbReference type="Gene3D" id="1.25.10.10">
    <property type="entry name" value="Leucine-rich Repeat Variant"/>
    <property type="match status" value="2"/>
</dbReference>
<keyword evidence="5" id="KW-0206">Cytoskeleton</keyword>
<keyword evidence="5" id="KW-0963">Cytoplasm</keyword>
<dbReference type="PANTHER" id="PTHR12891">
    <property type="entry name" value="DNA REPAIR/TRANSCRIPTION PROTEIN MET18/MMS19"/>
    <property type="match status" value="1"/>
</dbReference>
<feature type="domain" description="MMS19 N-terminal" evidence="7">
    <location>
        <begin position="43"/>
        <end position="286"/>
    </location>
</feature>
<dbReference type="GO" id="GO:0051604">
    <property type="term" value="P:protein maturation"/>
    <property type="evidence" value="ECO:0007669"/>
    <property type="project" value="UniProtKB-UniRule"/>
</dbReference>
<keyword evidence="5" id="KW-0227">DNA damage</keyword>
<evidence type="ECO:0000256" key="5">
    <source>
        <dbReference type="RuleBase" id="RU367072"/>
    </source>
</evidence>
<dbReference type="InterPro" id="IPR029240">
    <property type="entry name" value="MMS19_N"/>
</dbReference>
<comment type="subcellular location">
    <subcellularLocation>
        <location evidence="5">Cytoplasm</location>
        <location evidence="5">Cytoskeleton</location>
        <location evidence="5">Spindle</location>
    </subcellularLocation>
    <subcellularLocation>
        <location evidence="1 5">Nucleus</location>
    </subcellularLocation>
</comment>
<dbReference type="Pfam" id="PF14500">
    <property type="entry name" value="MMS19_N"/>
    <property type="match status" value="1"/>
</dbReference>
<gene>
    <name evidence="8" type="ORF">QE152_g850</name>
</gene>
<comment type="similarity">
    <text evidence="2 5">Belongs to the MET18/MMS19 family.</text>
</comment>
<dbReference type="SUPFAM" id="SSF48371">
    <property type="entry name" value="ARM repeat"/>
    <property type="match status" value="1"/>
</dbReference>
<reference evidence="8 9" key="1">
    <citation type="journal article" date="2024" name="BMC Genomics">
        <title>De novo assembly and annotation of Popillia japonica's genome with initial clues to its potential as an invasive pest.</title>
        <authorList>
            <person name="Cucini C."/>
            <person name="Boschi S."/>
            <person name="Funari R."/>
            <person name="Cardaioli E."/>
            <person name="Iannotti N."/>
            <person name="Marturano G."/>
            <person name="Paoli F."/>
            <person name="Bruttini M."/>
            <person name="Carapelli A."/>
            <person name="Frati F."/>
            <person name="Nardi F."/>
        </authorList>
    </citation>
    <scope>NUCLEOTIDE SEQUENCE [LARGE SCALE GENOMIC DNA]</scope>
    <source>
        <strain evidence="8">DMR45628</strain>
    </source>
</reference>
<keyword evidence="3" id="KW-0677">Repeat</keyword>
<keyword evidence="4 5" id="KW-0539">Nucleus</keyword>
<evidence type="ECO:0000313" key="8">
    <source>
        <dbReference type="EMBL" id="KAK9754974.1"/>
    </source>
</evidence>
<evidence type="ECO:0000256" key="1">
    <source>
        <dbReference type="ARBA" id="ARBA00004123"/>
    </source>
</evidence>
<evidence type="ECO:0000259" key="6">
    <source>
        <dbReference type="Pfam" id="PF12460"/>
    </source>
</evidence>
<keyword evidence="5" id="KW-0234">DNA repair</keyword>
<evidence type="ECO:0000259" key="7">
    <source>
        <dbReference type="Pfam" id="PF14500"/>
    </source>
</evidence>
<dbReference type="AlphaFoldDB" id="A0AAW1NEB7"/>
<keyword evidence="9" id="KW-1185">Reference proteome</keyword>
<evidence type="ECO:0000256" key="3">
    <source>
        <dbReference type="ARBA" id="ARBA00022737"/>
    </source>
</evidence>
<evidence type="ECO:0000256" key="4">
    <source>
        <dbReference type="ARBA" id="ARBA00023242"/>
    </source>
</evidence>
<organism evidence="8 9">
    <name type="scientific">Popillia japonica</name>
    <name type="common">Japanese beetle</name>
    <dbReference type="NCBI Taxonomy" id="7064"/>
    <lineage>
        <taxon>Eukaryota</taxon>
        <taxon>Metazoa</taxon>
        <taxon>Ecdysozoa</taxon>
        <taxon>Arthropoda</taxon>
        <taxon>Hexapoda</taxon>
        <taxon>Insecta</taxon>
        <taxon>Pterygota</taxon>
        <taxon>Neoptera</taxon>
        <taxon>Endopterygota</taxon>
        <taxon>Coleoptera</taxon>
        <taxon>Polyphaga</taxon>
        <taxon>Scarabaeiformia</taxon>
        <taxon>Scarabaeidae</taxon>
        <taxon>Rutelinae</taxon>
        <taxon>Popillia</taxon>
    </lineage>
</organism>
<comment type="subunit">
    <text evidence="5">Component of the CIA complex.</text>
</comment>
<comment type="function">
    <text evidence="5">Key component of the cytosolic iron-sulfur protein assembly (CIA) complex, a multiprotein complex that mediates the incorporation of iron-sulfur cluster into apoproteins specifically involved in DNA metabolism and genomic integrity. In the CIA complex, MMS19 acts as an adapter between early-acting CIA components and a subset of cellular target iron-sulfur proteins.</text>
</comment>
<dbReference type="InterPro" id="IPR039920">
    <property type="entry name" value="MMS19"/>
</dbReference>
<accession>A0AAW1NEB7</accession>
<dbReference type="GO" id="GO:0005634">
    <property type="term" value="C:nucleus"/>
    <property type="evidence" value="ECO:0007669"/>
    <property type="project" value="UniProtKB-SubCell"/>
</dbReference>
<dbReference type="GO" id="GO:0016226">
    <property type="term" value="P:iron-sulfur cluster assembly"/>
    <property type="evidence" value="ECO:0007669"/>
    <property type="project" value="UniProtKB-UniRule"/>
</dbReference>
<feature type="domain" description="MMS19 C-terminal" evidence="6">
    <location>
        <begin position="561"/>
        <end position="882"/>
    </location>
</feature>
<proteinExistence type="inferred from homology"/>
<evidence type="ECO:0000256" key="2">
    <source>
        <dbReference type="ARBA" id="ARBA00009340"/>
    </source>
</evidence>
<dbReference type="Proteomes" id="UP001458880">
    <property type="component" value="Unassembled WGS sequence"/>
</dbReference>
<dbReference type="PANTHER" id="PTHR12891:SF0">
    <property type="entry name" value="MMS19 NUCLEOTIDE EXCISION REPAIR PROTEIN HOMOLOG"/>
    <property type="match status" value="1"/>
</dbReference>
<dbReference type="InterPro" id="IPR011989">
    <property type="entry name" value="ARM-like"/>
</dbReference>
<dbReference type="GO" id="GO:0005819">
    <property type="term" value="C:spindle"/>
    <property type="evidence" value="ECO:0007669"/>
    <property type="project" value="UniProtKB-SubCell"/>
</dbReference>
<dbReference type="InterPro" id="IPR016024">
    <property type="entry name" value="ARM-type_fold"/>
</dbReference>